<reference evidence="1 2" key="1">
    <citation type="submission" date="2019-12" db="EMBL/GenBank/DDBJ databases">
        <title>Microbes associate with the intestines of laboratory mice.</title>
        <authorList>
            <person name="Navarre W."/>
            <person name="Wong E."/>
        </authorList>
    </citation>
    <scope>NUCLEOTIDE SEQUENCE [LARGE SCALE GENOMIC DNA]</scope>
    <source>
        <strain evidence="1 2">NM66_B29</strain>
    </source>
</reference>
<dbReference type="Gene3D" id="3.40.109.40">
    <property type="match status" value="1"/>
</dbReference>
<dbReference type="RefSeq" id="WP_160344347.1">
    <property type="nucleotide sequence ID" value="NZ_JAOAKZ010000026.1"/>
</dbReference>
<dbReference type="AlphaFoldDB" id="A0A6N8JK79"/>
<accession>A0A6N8JK79</accession>
<proteinExistence type="predicted"/>
<name>A0A6N8JK79_9ACTN</name>
<dbReference type="OrthoDB" id="3177369at2"/>
<organism evidence="1 2">
    <name type="scientific">Adlercreutzia mucosicola</name>
    <dbReference type="NCBI Taxonomy" id="580026"/>
    <lineage>
        <taxon>Bacteria</taxon>
        <taxon>Bacillati</taxon>
        <taxon>Actinomycetota</taxon>
        <taxon>Coriobacteriia</taxon>
        <taxon>Eggerthellales</taxon>
        <taxon>Eggerthellaceae</taxon>
        <taxon>Adlercreutzia</taxon>
    </lineage>
</organism>
<evidence type="ECO:0000313" key="1">
    <source>
        <dbReference type="EMBL" id="MVX60042.1"/>
    </source>
</evidence>
<comment type="caution">
    <text evidence="1">The sequence shown here is derived from an EMBL/GenBank/DDBJ whole genome shotgun (WGS) entry which is preliminary data.</text>
</comment>
<sequence length="259" mass="28286">MAVHTVHEVDCNVRTLPSEVVGAFLSEPLYDDAAILEEHVAFMADEVCSSLDPRGVYKLFNPSICTLPPKYVEPAIKLVGTLAVLHGQAVYERMSEAVHTAMVVSSLGSNEAIAALRERLVVTPEDAAVFQACLEALSATVADRLYEAVRADAHERGYHTDLTLETGAEDFPLAMNKTLVFFTEAEKRLGITAAEDGQVNTEWCTLGVVGLYDSTRKKRRGCAYCHNLKTCTIRKVGMTCHGRRTKAKMRAVAGPARQS</sequence>
<dbReference type="EMBL" id="WSRR01000001">
    <property type="protein sequence ID" value="MVX60042.1"/>
    <property type="molecule type" value="Genomic_DNA"/>
</dbReference>
<evidence type="ECO:0000313" key="2">
    <source>
        <dbReference type="Proteomes" id="UP000463388"/>
    </source>
</evidence>
<gene>
    <name evidence="1" type="ORF">GKZ27_00935</name>
</gene>
<protein>
    <submittedName>
        <fullName evidence="1">Phage tail protein</fullName>
    </submittedName>
</protein>
<keyword evidence="2" id="KW-1185">Reference proteome</keyword>
<dbReference type="Proteomes" id="UP000463388">
    <property type="component" value="Unassembled WGS sequence"/>
</dbReference>